<evidence type="ECO:0000313" key="3">
    <source>
        <dbReference type="EMBL" id="KAF1962784.1"/>
    </source>
</evidence>
<feature type="region of interest" description="Disordered" evidence="2">
    <location>
        <begin position="1"/>
        <end position="51"/>
    </location>
</feature>
<feature type="region of interest" description="Disordered" evidence="2">
    <location>
        <begin position="541"/>
        <end position="565"/>
    </location>
</feature>
<dbReference type="AlphaFoldDB" id="A0A6A5UDL2"/>
<feature type="compositionally biased region" description="Polar residues" evidence="2">
    <location>
        <begin position="511"/>
        <end position="528"/>
    </location>
</feature>
<organism evidence="3 4">
    <name type="scientific">Byssothecium circinans</name>
    <dbReference type="NCBI Taxonomy" id="147558"/>
    <lineage>
        <taxon>Eukaryota</taxon>
        <taxon>Fungi</taxon>
        <taxon>Dikarya</taxon>
        <taxon>Ascomycota</taxon>
        <taxon>Pezizomycotina</taxon>
        <taxon>Dothideomycetes</taxon>
        <taxon>Pleosporomycetidae</taxon>
        <taxon>Pleosporales</taxon>
        <taxon>Massarineae</taxon>
        <taxon>Massarinaceae</taxon>
        <taxon>Byssothecium</taxon>
    </lineage>
</organism>
<feature type="coiled-coil region" evidence="1">
    <location>
        <begin position="252"/>
        <end position="293"/>
    </location>
</feature>
<dbReference type="EMBL" id="ML976978">
    <property type="protein sequence ID" value="KAF1962784.1"/>
    <property type="molecule type" value="Genomic_DNA"/>
</dbReference>
<feature type="coiled-coil region" evidence="1">
    <location>
        <begin position="165"/>
        <end position="199"/>
    </location>
</feature>
<gene>
    <name evidence="3" type="ORF">CC80DRAFT_565302</name>
</gene>
<sequence>MFSRFTSKKQASANPVENSMTDQQDLTPRPDSRNSEYDKTPTQSNHFSSSDGWSIVSSATSVGASFTLISERSMEEVQLEAEVNKALCQEMQADLQELHKAYELNKTMLKAAHSDLENAREEAKAHAEISKKAQSSFEALQMTADVNLELLEDCKISLGAKEEKVVMLTARLEKCNERLECQERQISTLKDIIKAQADEISAHLDPIPQMDFTGLVDPQLARDTQVLEQEKAVLLGKIESINAERSSQAFETKKLNDEISELREQLSHSEAKAENAKKQLVACEKRYKELYWQKDLTEKDLDYEQTCNRDLQKRLDDPTANAAYKEAMLHAARNGGHDGHSAFGTTIRNYDDVKTISELRVKLARSEDRFDRAEAHILTQKANIEELSRVLADDKVIMKKAKSRRGGLYREAERNQNKISKLESEVTSLKEYAHSAEIKIAEQGRLIQQFRKQFADFTKVCGTTGPFTQDDLYKAVQMERDECLKLEVRLTQRDEQIADLEGKLSAEKAKGNNSPSQSQQRHSLAQQPDDQIAELKAKLNAEKAKGNQSSSQDQQRHSQIREREDQITSLKAKLNAEKEKANQLASQAQPGQSQSFNLEHLDALLNECIDTIAQLMDKLESERIFADERLNEAKEKHKVGLDLQEDRIRQCHDHIREIEGKLHSEQQSSKDSCLERDAKIARLEDDLHRARQEQPSPQPSTPQVIITRQPSIFNLEREIEQRLRAQISRELEAKHAAKVGDLQHQLTSHRTQLADAQSQVLRREENLTDTQKKLEVAEGCATRQAKAAEKLEAEKRQEVKVIERKSATIDELTARLLGLGLEVEFSEEDA</sequence>
<protein>
    <submittedName>
        <fullName evidence="3">Uncharacterized protein</fullName>
    </submittedName>
</protein>
<evidence type="ECO:0000313" key="4">
    <source>
        <dbReference type="Proteomes" id="UP000800035"/>
    </source>
</evidence>
<feature type="compositionally biased region" description="Basic and acidic residues" evidence="2">
    <location>
        <begin position="554"/>
        <end position="565"/>
    </location>
</feature>
<name>A0A6A5UDL2_9PLEO</name>
<evidence type="ECO:0000256" key="1">
    <source>
        <dbReference type="SAM" id="Coils"/>
    </source>
</evidence>
<feature type="region of interest" description="Disordered" evidence="2">
    <location>
        <begin position="505"/>
        <end position="528"/>
    </location>
</feature>
<feature type="compositionally biased region" description="Polar residues" evidence="2">
    <location>
        <begin position="40"/>
        <end position="51"/>
    </location>
</feature>
<evidence type="ECO:0000256" key="2">
    <source>
        <dbReference type="SAM" id="MobiDB-lite"/>
    </source>
</evidence>
<proteinExistence type="predicted"/>
<dbReference type="Proteomes" id="UP000800035">
    <property type="component" value="Unassembled WGS sequence"/>
</dbReference>
<reference evidence="3" key="1">
    <citation type="journal article" date="2020" name="Stud. Mycol.">
        <title>101 Dothideomycetes genomes: a test case for predicting lifestyles and emergence of pathogens.</title>
        <authorList>
            <person name="Haridas S."/>
            <person name="Albert R."/>
            <person name="Binder M."/>
            <person name="Bloem J."/>
            <person name="Labutti K."/>
            <person name="Salamov A."/>
            <person name="Andreopoulos B."/>
            <person name="Baker S."/>
            <person name="Barry K."/>
            <person name="Bills G."/>
            <person name="Bluhm B."/>
            <person name="Cannon C."/>
            <person name="Castanera R."/>
            <person name="Culley D."/>
            <person name="Daum C."/>
            <person name="Ezra D."/>
            <person name="Gonzalez J."/>
            <person name="Henrissat B."/>
            <person name="Kuo A."/>
            <person name="Liang C."/>
            <person name="Lipzen A."/>
            <person name="Lutzoni F."/>
            <person name="Magnuson J."/>
            <person name="Mondo S."/>
            <person name="Nolan M."/>
            <person name="Ohm R."/>
            <person name="Pangilinan J."/>
            <person name="Park H.-J."/>
            <person name="Ramirez L."/>
            <person name="Alfaro M."/>
            <person name="Sun H."/>
            <person name="Tritt A."/>
            <person name="Yoshinaga Y."/>
            <person name="Zwiers L.-H."/>
            <person name="Turgeon B."/>
            <person name="Goodwin S."/>
            <person name="Spatafora J."/>
            <person name="Crous P."/>
            <person name="Grigoriev I."/>
        </authorList>
    </citation>
    <scope>NUCLEOTIDE SEQUENCE</scope>
    <source>
        <strain evidence="3">CBS 675.92</strain>
    </source>
</reference>
<keyword evidence="1" id="KW-0175">Coiled coil</keyword>
<accession>A0A6A5UDL2</accession>
<feature type="coiled-coil region" evidence="1">
    <location>
        <begin position="753"/>
        <end position="805"/>
    </location>
</feature>
<feature type="compositionally biased region" description="Basic and acidic residues" evidence="2">
    <location>
        <begin position="28"/>
        <end position="39"/>
    </location>
</feature>
<keyword evidence="4" id="KW-1185">Reference proteome</keyword>
<feature type="compositionally biased region" description="Polar residues" evidence="2">
    <location>
        <begin position="1"/>
        <end position="26"/>
    </location>
</feature>
<dbReference type="OrthoDB" id="10642508at2759"/>